<feature type="region of interest" description="Disordered" evidence="1">
    <location>
        <begin position="140"/>
        <end position="183"/>
    </location>
</feature>
<feature type="compositionally biased region" description="Low complexity" evidence="1">
    <location>
        <begin position="2235"/>
        <end position="2246"/>
    </location>
</feature>
<feature type="region of interest" description="Disordered" evidence="1">
    <location>
        <begin position="1197"/>
        <end position="1321"/>
    </location>
</feature>
<feature type="compositionally biased region" description="Basic and acidic residues" evidence="1">
    <location>
        <begin position="59"/>
        <end position="73"/>
    </location>
</feature>
<feature type="region of interest" description="Disordered" evidence="1">
    <location>
        <begin position="517"/>
        <end position="549"/>
    </location>
</feature>
<feature type="compositionally biased region" description="Polar residues" evidence="1">
    <location>
        <begin position="212"/>
        <end position="224"/>
    </location>
</feature>
<keyword evidence="2" id="KW-0812">Transmembrane</keyword>
<feature type="region of interest" description="Disordered" evidence="1">
    <location>
        <begin position="2216"/>
        <end position="2260"/>
    </location>
</feature>
<feature type="compositionally biased region" description="Basic and acidic residues" evidence="1">
    <location>
        <begin position="2142"/>
        <end position="2176"/>
    </location>
</feature>
<feature type="region of interest" description="Disordered" evidence="1">
    <location>
        <begin position="1043"/>
        <end position="1151"/>
    </location>
</feature>
<sequence>MMENNRRASKEKKHPRVPIKTYRWEDVRRSRKKGGYPWTYLYKQPLGEAMDPPPNQIETKVEERETEREREPSEWEELMLEEAETIEDIHELSDTPGHLKNSSSSLGVSGSFLDEKSQRAGIFFLDSAESSDDISQYLDKDEPTTVRGRTQLEAQVQTEEGLSRKRTVSENSNHSKLSLSKSVMKKIKDAKAKVKVTKLSFPTSKLRKTIPKKSNSPPKTQPFSQDKKVAATKEVAPVYIHIPLKPPPGETDLNPENKGDSKKVQSKKRSFKDAVKGIKHLYEDQKDIATISEETTENTSKTHSDDEENAKDNQLITHQETTKDVLDHRNNEKAAIRGPLQDDISDTHNMIERTEETQEEIVETNLQKAPEDDPDHGKNDPLGDDTSKTKQIGDDDEDQGESSKQYIDMFDDLFKASSSVTKKEPEPRDRTMRSKSAEPERKRKMSLESAYSRKSLSKLGLLKKLKNASDKIKKAFSRPNMKQEKDEPAEVVAPEKPKGKKKEHPVVAPVYIYIPLKDENADDDKPDAKDTDEVSTPEVDSPTPGPGKVELIILTAPSDDELLDYNSSDVPETPISENKLFFGNKITELKELAKGAIDGLPAKEKQKLLKVDEETTSENTASTKPEIFLENIDDTTPIDDKLADNDSSLASENKLEDLASTQVIPEKMETDSSRVVPEANNESTTLASQESEKESSAVAISTLQGLDRKPPIKGIEQAGSDTREVNTLVDEEDGLSETTIAVMPKDSYDQIDIEILETPEAAKTLEAKEDSRLELPTLSNLTEETNHPEDKPESPKLKKKVSFRKKAKLMGDGSYEDVEVPQGSFEGSDAGCIAAGESEIEKLAVEAVSSPLEEDDNKWSKASDHEYEPVNPPPEDFVMIPCSTIVQTATDDSSSRRQSPDHQEHPDHHEPARTPDPDPEAESEKKSGLHKFQSEFKRKAQDLKGRFHAMKKPHISLPARPVFHKPSFNIDRSKLTLQRVKNKLPSLKSKVKRHHSTESNDGDAKKTIFSTYPRIFKRKPAGYNSEMNPPDFATVPRSRANKFGEPVRIPLHPEDSVESREEDTYVRGESLEELGPSRFQYSEGAEEENGEGENEEEFSSLGRWDRGTFTADRPDNVVTDLDMPEEQPDGQSDYKDHYSSGSSNGVHRQGVLEEIDSDEFFLRQKGISQDNIEVGMYLSSEIRDAFRTPVNALSQIQHQDYTLKGSTQSIPEVSAKRKPIKKPKRKKTPHVSQERIENYEEESAEDGDEGAIPPRPKRNSRRSRKQKPSQEDLIPYQETIAMEPHDRIFEHRESLAVLGDDERDEEGNVYENGGVVGRENPEINVTDYLDEEQGPLVPPRKQKSLKSLNFSENDSILGLAYSEDVIPTLEAIRTESKIIIPIPTEVPERPRRSRSRSQINSQYHKEVQDDNEDAFLKSADDKIPYADEPEPTFTKVTNDYRNYFNDPETQFTRNYPTIQKSEVNLEKVIEPSFVENDSEHREPCVEEICKKDIRDSMGYAIIDKTKARDPPLPPPRIPKRRKKPINNKFATVQSTNSKDKSPIRPLRNYSTLGQMRKPSPYADENEENIDITQYLEVDDAAKKLQSGDVIQKMKDRPLPPPPRPPRKTRPLHDVASEENIMVRHNNLEAEVSTQTEPLPDDFVCEEMVEEPTDTVIIPTESRKKQARPLPEGIVCEEVVEDATDPVASMGRRKREVEPSSDDFVCEEMVEEPTNAVIIPTERRKKQARSLPDKIVCAEVIDEPAETNALRRGLEASTDFSCEEIIEEPTNTVIIPTERRKKQARPLPEEIVCVEVVEEPTERVTSIGRRKREALSPSDDLFCEEIMEKPTDTVIFPTERRKKQAKPLPDDLVSVKPLIKELTEEPKEAERSKREIHLITPTVYTYEETITHGSLLVEPLDSSNILPNQKERRIPVHVDSNDEETSSIPEEFNKLSAPIEESITSKETIEHDVPKPQSLQLRNLDIDTLTVNRLMADKIVVSELDAGSVRTNEISSDSGNVQVTGLNLPPELIKEVMKTIKSDQAKSDDTTNVQSDQAKGTDTTNVESNQTKVNNTTNVQSVCENNEELARSEAEPIHPVEDVNDENSQGPNIYIPVDIESSIIENENNVHWMSSLSESCGVGRVNEAFASEEEPVPVAVDITDVKNENSEMKDEAKIPPRPPRQSEKNRGVQQREEPEVDDNPPPRPPHPQFAYVPSQPPASFYALKAERYLESVSDVPTVPRRKRHTKSKHLSRSSSDESSAAALPRRRSHRRSSSPSLGELSSTLLRVCGGEINGALKRLVTYVLSNVPRNDEGKQDMSAMIMIVLVLIAGLILLGYGEEKTVVHLHHWDYFNPPTDM</sequence>
<feature type="compositionally biased region" description="Basic residues" evidence="1">
    <location>
        <begin position="1216"/>
        <end position="1229"/>
    </location>
</feature>
<evidence type="ECO:0000256" key="1">
    <source>
        <dbReference type="SAM" id="MobiDB-lite"/>
    </source>
</evidence>
<feature type="compositionally biased region" description="Basic and acidic residues" evidence="1">
    <location>
        <begin position="271"/>
        <end position="287"/>
    </location>
</feature>
<feature type="compositionally biased region" description="Basic and acidic residues" evidence="1">
    <location>
        <begin position="320"/>
        <end position="335"/>
    </location>
</feature>
<feature type="region of interest" description="Disordered" evidence="1">
    <location>
        <begin position="1019"/>
        <end position="1038"/>
    </location>
</feature>
<organism evidence="3 4">
    <name type="scientific">Phaedon cochleariae</name>
    <name type="common">Mustard beetle</name>
    <dbReference type="NCBI Taxonomy" id="80249"/>
    <lineage>
        <taxon>Eukaryota</taxon>
        <taxon>Metazoa</taxon>
        <taxon>Ecdysozoa</taxon>
        <taxon>Arthropoda</taxon>
        <taxon>Hexapoda</taxon>
        <taxon>Insecta</taxon>
        <taxon>Pterygota</taxon>
        <taxon>Neoptera</taxon>
        <taxon>Endopterygota</taxon>
        <taxon>Coleoptera</taxon>
        <taxon>Polyphaga</taxon>
        <taxon>Cucujiformia</taxon>
        <taxon>Chrysomeloidea</taxon>
        <taxon>Chrysomelidae</taxon>
        <taxon>Chrysomelinae</taxon>
        <taxon>Chrysomelini</taxon>
        <taxon>Phaedon</taxon>
    </lineage>
</organism>
<evidence type="ECO:0000313" key="3">
    <source>
        <dbReference type="EMBL" id="CAG9822350.1"/>
    </source>
</evidence>
<reference evidence="3" key="2">
    <citation type="submission" date="2022-10" db="EMBL/GenBank/DDBJ databases">
        <authorList>
            <consortium name="ENA_rothamsted_submissions"/>
            <consortium name="culmorum"/>
            <person name="King R."/>
        </authorList>
    </citation>
    <scope>NUCLEOTIDE SEQUENCE</scope>
</reference>
<gene>
    <name evidence="3" type="ORF">PHAECO_LOCUS9034</name>
</gene>
<evidence type="ECO:0000313" key="4">
    <source>
        <dbReference type="Proteomes" id="UP001153737"/>
    </source>
</evidence>
<feature type="compositionally biased region" description="Basic and acidic residues" evidence="1">
    <location>
        <begin position="763"/>
        <end position="773"/>
    </location>
</feature>
<dbReference type="OrthoDB" id="6782661at2759"/>
<feature type="compositionally biased region" description="Basic and acidic residues" evidence="1">
    <location>
        <begin position="857"/>
        <end position="868"/>
    </location>
</feature>
<feature type="region of interest" description="Disordered" evidence="1">
    <location>
        <begin position="1586"/>
        <end position="1610"/>
    </location>
</feature>
<protein>
    <submittedName>
        <fullName evidence="3">Uncharacterized protein</fullName>
    </submittedName>
</protein>
<feature type="compositionally biased region" description="Basic and acidic residues" evidence="1">
    <location>
        <begin position="481"/>
        <end position="497"/>
    </location>
</feature>
<feature type="region of interest" description="Disordered" evidence="1">
    <location>
        <begin position="45"/>
        <end position="76"/>
    </location>
</feature>
<feature type="region of interest" description="Disordered" evidence="1">
    <location>
        <begin position="2022"/>
        <end position="2053"/>
    </location>
</feature>
<feature type="compositionally biased region" description="Basic residues" evidence="1">
    <location>
        <begin position="1255"/>
        <end position="1267"/>
    </location>
</feature>
<feature type="region of interest" description="Disordered" evidence="1">
    <location>
        <begin position="2142"/>
        <end position="2197"/>
    </location>
</feature>
<feature type="compositionally biased region" description="Basic and acidic residues" evidence="1">
    <location>
        <begin position="369"/>
        <end position="393"/>
    </location>
</feature>
<feature type="region of interest" description="Disordered" evidence="1">
    <location>
        <begin position="633"/>
        <end position="738"/>
    </location>
</feature>
<feature type="compositionally biased region" description="Polar residues" evidence="1">
    <location>
        <begin position="680"/>
        <end position="689"/>
    </location>
</feature>
<feature type="region of interest" description="Disordered" evidence="1">
    <location>
        <begin position="982"/>
        <end position="1005"/>
    </location>
</feature>
<feature type="region of interest" description="Disordered" evidence="1">
    <location>
        <begin position="762"/>
        <end position="803"/>
    </location>
</feature>
<accession>A0A9N9SJF9</accession>
<keyword evidence="4" id="KW-1185">Reference proteome</keyword>
<feature type="compositionally biased region" description="Basic and acidic residues" evidence="1">
    <location>
        <begin position="784"/>
        <end position="796"/>
    </location>
</feature>
<dbReference type="Proteomes" id="UP001153737">
    <property type="component" value="Chromosome 5"/>
</dbReference>
<feature type="compositionally biased region" description="Acidic residues" evidence="1">
    <location>
        <begin position="1299"/>
        <end position="1308"/>
    </location>
</feature>
<feature type="compositionally biased region" description="Basic and acidic residues" evidence="1">
    <location>
        <begin position="996"/>
        <end position="1005"/>
    </location>
</feature>
<feature type="compositionally biased region" description="Acidic residues" evidence="1">
    <location>
        <begin position="1084"/>
        <end position="1098"/>
    </location>
</feature>
<feature type="compositionally biased region" description="Basic and acidic residues" evidence="1">
    <location>
        <begin position="1283"/>
        <end position="1294"/>
    </location>
</feature>
<proteinExistence type="predicted"/>
<reference evidence="3" key="1">
    <citation type="submission" date="2022-01" db="EMBL/GenBank/DDBJ databases">
        <authorList>
            <person name="King R."/>
        </authorList>
    </citation>
    <scope>NUCLEOTIDE SEQUENCE</scope>
</reference>
<feature type="compositionally biased region" description="Basic and acidic residues" evidence="1">
    <location>
        <begin position="421"/>
        <end position="441"/>
    </location>
</feature>
<feature type="compositionally biased region" description="Polar residues" evidence="1">
    <location>
        <begin position="2029"/>
        <end position="2046"/>
    </location>
</feature>
<keyword evidence="2" id="KW-1133">Transmembrane helix</keyword>
<feature type="region of interest" description="Disordered" evidence="1">
    <location>
        <begin position="472"/>
        <end position="504"/>
    </location>
</feature>
<feature type="compositionally biased region" description="Polar residues" evidence="1">
    <location>
        <begin position="1197"/>
        <end position="1211"/>
    </location>
</feature>
<feature type="compositionally biased region" description="Acidic residues" evidence="1">
    <location>
        <begin position="1239"/>
        <end position="1249"/>
    </location>
</feature>
<feature type="compositionally biased region" description="Basic and acidic residues" evidence="1">
    <location>
        <begin position="1051"/>
        <end position="1070"/>
    </location>
</feature>
<feature type="region of interest" description="Disordered" evidence="1">
    <location>
        <begin position="1387"/>
        <end position="1408"/>
    </location>
</feature>
<feature type="region of interest" description="Disordered" evidence="1">
    <location>
        <begin position="204"/>
        <end position="453"/>
    </location>
</feature>
<feature type="transmembrane region" description="Helical" evidence="2">
    <location>
        <begin position="2300"/>
        <end position="2319"/>
    </location>
</feature>
<keyword evidence="2" id="KW-0472">Membrane</keyword>
<feature type="compositionally biased region" description="Low complexity" evidence="1">
    <location>
        <begin position="169"/>
        <end position="182"/>
    </location>
</feature>
<feature type="compositionally biased region" description="Basic and acidic residues" evidence="1">
    <location>
        <begin position="345"/>
        <end position="356"/>
    </location>
</feature>
<evidence type="ECO:0000256" key="2">
    <source>
        <dbReference type="SAM" id="Phobius"/>
    </source>
</evidence>
<name>A0A9N9SJF9_PHACE</name>
<dbReference type="EMBL" id="OU896711">
    <property type="protein sequence ID" value="CAG9822350.1"/>
    <property type="molecule type" value="Genomic_DNA"/>
</dbReference>
<feature type="compositionally biased region" description="Basic and acidic residues" evidence="1">
    <location>
        <begin position="893"/>
        <end position="945"/>
    </location>
</feature>
<feature type="compositionally biased region" description="Basic residues" evidence="1">
    <location>
        <begin position="2222"/>
        <end position="2234"/>
    </location>
</feature>
<feature type="region of interest" description="Disordered" evidence="1">
    <location>
        <begin position="844"/>
        <end position="965"/>
    </location>
</feature>